<comment type="caution">
    <text evidence="2">The sequence shown here is derived from an EMBL/GenBank/DDBJ whole genome shotgun (WGS) entry which is preliminary data.</text>
</comment>
<evidence type="ECO:0008006" key="4">
    <source>
        <dbReference type="Google" id="ProtNLM"/>
    </source>
</evidence>
<keyword evidence="1" id="KW-0732">Signal</keyword>
<accession>A0ABP0SWJ3</accession>
<dbReference type="InterPro" id="IPR036465">
    <property type="entry name" value="vWFA_dom_sf"/>
</dbReference>
<reference evidence="2 3" key="1">
    <citation type="submission" date="2024-02" db="EMBL/GenBank/DDBJ databases">
        <authorList>
            <person name="Chen Y."/>
            <person name="Shah S."/>
            <person name="Dougan E. K."/>
            <person name="Thang M."/>
            <person name="Chan C."/>
        </authorList>
    </citation>
    <scope>NUCLEOTIDE SEQUENCE [LARGE SCALE GENOMIC DNA]</scope>
</reference>
<evidence type="ECO:0000313" key="3">
    <source>
        <dbReference type="Proteomes" id="UP001642484"/>
    </source>
</evidence>
<keyword evidence="3" id="KW-1185">Reference proteome</keyword>
<protein>
    <recommendedName>
        <fullName evidence="4">VWFA domain-containing protein</fullName>
    </recommendedName>
</protein>
<dbReference type="EMBL" id="CAXAMN010028450">
    <property type="protein sequence ID" value="CAK9116579.1"/>
    <property type="molecule type" value="Genomic_DNA"/>
</dbReference>
<sequence>MWLFIVFAIASTVIESTLLQSALRQILHGLRSMDRIHLISFHSFARADFINGSFAEKAQLQAAVDALHTRSNHSIRPVDGSDPVPQDISNISEGLWIAQRLLVGPLASSTRNMTRRAMLFTDGQLLGSVTRYRAALDALERTSVAGVSTTVVAVGPLGWLEEAAKAGRGDYIHLQGPASFQQVVAAASPSHFPTFATNAKLRLATSFGARMANTYSHRPTHCPWTEPLVQGAADWDDELPVGVLRHGRTERLLIALDLPVYHYGADLLKYELLYQQLDGTSGSQWEQFTQNVVLPQDAVAKWPGADLLFRLDELLLEREELQRDEEVAEAQGLPVPISKGDANRWHRLSDRWRQLRSSLEALATEAAASQKLMPSLSELSIMEKIWKTLEMTKLAGRGNEVVGATAAPFGVCQGTPETREVFEGPEGLGLPNSR</sequence>
<gene>
    <name evidence="2" type="ORF">CCMP2556_LOCUS54114</name>
</gene>
<feature type="signal peptide" evidence="1">
    <location>
        <begin position="1"/>
        <end position="16"/>
    </location>
</feature>
<dbReference type="Gene3D" id="3.40.50.410">
    <property type="entry name" value="von Willebrand factor, type A domain"/>
    <property type="match status" value="1"/>
</dbReference>
<dbReference type="SUPFAM" id="SSF53300">
    <property type="entry name" value="vWA-like"/>
    <property type="match status" value="1"/>
</dbReference>
<feature type="chain" id="PRO_5045981095" description="VWFA domain-containing protein" evidence="1">
    <location>
        <begin position="17"/>
        <end position="434"/>
    </location>
</feature>
<evidence type="ECO:0000256" key="1">
    <source>
        <dbReference type="SAM" id="SignalP"/>
    </source>
</evidence>
<dbReference type="Proteomes" id="UP001642484">
    <property type="component" value="Unassembled WGS sequence"/>
</dbReference>
<name>A0ABP0SWJ3_9DINO</name>
<organism evidence="2 3">
    <name type="scientific">Durusdinium trenchii</name>
    <dbReference type="NCBI Taxonomy" id="1381693"/>
    <lineage>
        <taxon>Eukaryota</taxon>
        <taxon>Sar</taxon>
        <taxon>Alveolata</taxon>
        <taxon>Dinophyceae</taxon>
        <taxon>Suessiales</taxon>
        <taxon>Symbiodiniaceae</taxon>
        <taxon>Durusdinium</taxon>
    </lineage>
</organism>
<proteinExistence type="predicted"/>
<evidence type="ECO:0000313" key="2">
    <source>
        <dbReference type="EMBL" id="CAK9116579.1"/>
    </source>
</evidence>